<protein>
    <submittedName>
        <fullName evidence="2">Alkene reductase</fullName>
    </submittedName>
</protein>
<evidence type="ECO:0000313" key="3">
    <source>
        <dbReference type="Proteomes" id="UP000600214"/>
    </source>
</evidence>
<comment type="caution">
    <text evidence="2">The sequence shown here is derived from an EMBL/GenBank/DDBJ whole genome shotgun (WGS) entry which is preliminary data.</text>
</comment>
<dbReference type="InterPro" id="IPR013785">
    <property type="entry name" value="Aldolase_TIM"/>
</dbReference>
<dbReference type="Gene3D" id="3.20.20.70">
    <property type="entry name" value="Aldolase class I"/>
    <property type="match status" value="1"/>
</dbReference>
<dbReference type="InterPro" id="IPR001155">
    <property type="entry name" value="OxRdtase_FMN_N"/>
</dbReference>
<dbReference type="CDD" id="cd02933">
    <property type="entry name" value="OYE_like_FMN"/>
    <property type="match status" value="1"/>
</dbReference>
<evidence type="ECO:0000313" key="2">
    <source>
        <dbReference type="EMBL" id="GGH30431.1"/>
    </source>
</evidence>
<dbReference type="Pfam" id="PF00724">
    <property type="entry name" value="Oxidored_FMN"/>
    <property type="match status" value="1"/>
</dbReference>
<reference evidence="3" key="1">
    <citation type="journal article" date="2019" name="Int. J. Syst. Evol. Microbiol.">
        <title>The Global Catalogue of Microorganisms (GCM) 10K type strain sequencing project: providing services to taxonomists for standard genome sequencing and annotation.</title>
        <authorList>
            <consortium name="The Broad Institute Genomics Platform"/>
            <consortium name="The Broad Institute Genome Sequencing Center for Infectious Disease"/>
            <person name="Wu L."/>
            <person name="Ma J."/>
        </authorList>
    </citation>
    <scope>NUCLEOTIDE SEQUENCE [LARGE SCALE GENOMIC DNA]</scope>
    <source>
        <strain evidence="3">CGMCC 1.15288</strain>
    </source>
</reference>
<dbReference type="SUPFAM" id="SSF51395">
    <property type="entry name" value="FMN-linked oxidoreductases"/>
    <property type="match status" value="1"/>
</dbReference>
<feature type="domain" description="NADH:flavin oxidoreductase/NADH oxidase N-terminal" evidence="1">
    <location>
        <begin position="6"/>
        <end position="337"/>
    </location>
</feature>
<dbReference type="InterPro" id="IPR045247">
    <property type="entry name" value="Oye-like"/>
</dbReference>
<keyword evidence="3" id="KW-1185">Reference proteome</keyword>
<proteinExistence type="predicted"/>
<accession>A0ABQ1YM70</accession>
<evidence type="ECO:0000259" key="1">
    <source>
        <dbReference type="Pfam" id="PF00724"/>
    </source>
</evidence>
<name>A0ABQ1YM70_9BACT</name>
<dbReference type="RefSeq" id="WP_188930926.1">
    <property type="nucleotide sequence ID" value="NZ_BMIA01000001.1"/>
</dbReference>
<dbReference type="EMBL" id="BMIA01000001">
    <property type="protein sequence ID" value="GGH30431.1"/>
    <property type="molecule type" value="Genomic_DNA"/>
</dbReference>
<sequence>MNTEKKLLTPVTTGTLELPNRVVMAPMNRRRALNGIPGESAPIYFRQRAGAGLIITDNTAVAPNGIGYMGTPGIYNQEQVDSWKRVTAEVHALGGRIFMQLVHAGRIGHYLNNEGQMPLIAPAAVSAEGLIRTPGEIHLPNSEPVEATAADVRRLIGEHIQGAINAIEAGFDGVEIHGAHGFLPEQFLHPHTNRRTDAYGGSIAARSRFLLEIVEGTAAAIGKERTGIRLSPFVKLNDLPDYAEEAETQRYIVDALQQMGILYIHLSDQGPVGHGKIPEAFIRELRRRYSGLVILAGGYSAETAEAALQAGLADLIAFGKPYIANPDLTERFRLNIPLAVGDPATYYQGGDEGYIDYPSVDPVHSPIFVANATADCR</sequence>
<dbReference type="Proteomes" id="UP000600214">
    <property type="component" value="Unassembled WGS sequence"/>
</dbReference>
<organism evidence="2 3">
    <name type="scientific">Dyadobacter endophyticus</name>
    <dbReference type="NCBI Taxonomy" id="1749036"/>
    <lineage>
        <taxon>Bacteria</taxon>
        <taxon>Pseudomonadati</taxon>
        <taxon>Bacteroidota</taxon>
        <taxon>Cytophagia</taxon>
        <taxon>Cytophagales</taxon>
        <taxon>Spirosomataceae</taxon>
        <taxon>Dyadobacter</taxon>
    </lineage>
</organism>
<dbReference type="PANTHER" id="PTHR22893:SF91">
    <property type="entry name" value="NADPH DEHYDROGENASE 2-RELATED"/>
    <property type="match status" value="1"/>
</dbReference>
<dbReference type="PANTHER" id="PTHR22893">
    <property type="entry name" value="NADH OXIDOREDUCTASE-RELATED"/>
    <property type="match status" value="1"/>
</dbReference>
<gene>
    <name evidence="2" type="primary">morB</name>
    <name evidence="2" type="ORF">GCM10007423_18560</name>
</gene>